<evidence type="ECO:0000256" key="1">
    <source>
        <dbReference type="ARBA" id="ARBA00023015"/>
    </source>
</evidence>
<dbReference type="AlphaFoldDB" id="A0A1I6QHC2"/>
<dbReference type="InterPro" id="IPR000524">
    <property type="entry name" value="Tscrpt_reg_HTH_GntR"/>
</dbReference>
<name>A0A1I6QHC2_9RHOB</name>
<dbReference type="InterPro" id="IPR008920">
    <property type="entry name" value="TF_FadR/GntR_C"/>
</dbReference>
<dbReference type="InterPro" id="IPR036390">
    <property type="entry name" value="WH_DNA-bd_sf"/>
</dbReference>
<dbReference type="InterPro" id="IPR011711">
    <property type="entry name" value="GntR_C"/>
</dbReference>
<keyword evidence="2 5" id="KW-0238">DNA-binding</keyword>
<dbReference type="Pfam" id="PF07729">
    <property type="entry name" value="FCD"/>
    <property type="match status" value="1"/>
</dbReference>
<sequence length="240" mass="26930">MLQSGEIQVNGIDVTAPAPHLPASTRVYEALRAQIISLAIPPGQRLSRPDLAQQFGVSASPLREAIQQLERDGLVATFRQSRTVVTSIDRGQLQREHFLRTAVECEVVNTLAAMKDKEPLNKVSAIVKMQRVLLEDHDQLDLFRKLDADFHQALFELAGQGTLYQFSSERTIQMTRLRNLDLPSEGKLESVVNLHDNIVETIRSGDRHAATDAMRTHLSGTIARLPDIMTQYSEYFSKEI</sequence>
<evidence type="ECO:0000256" key="3">
    <source>
        <dbReference type="ARBA" id="ARBA00023163"/>
    </source>
</evidence>
<dbReference type="Pfam" id="PF00392">
    <property type="entry name" value="GntR"/>
    <property type="match status" value="1"/>
</dbReference>
<dbReference type="Gene3D" id="1.20.120.530">
    <property type="entry name" value="GntR ligand-binding domain-like"/>
    <property type="match status" value="1"/>
</dbReference>
<dbReference type="GO" id="GO:0043565">
    <property type="term" value="F:sequence-specific DNA binding"/>
    <property type="evidence" value="ECO:0007669"/>
    <property type="project" value="InterPro"/>
</dbReference>
<dbReference type="PANTHER" id="PTHR43537:SF45">
    <property type="entry name" value="GNTR FAMILY REGULATORY PROTEIN"/>
    <property type="match status" value="1"/>
</dbReference>
<dbReference type="OrthoDB" id="8638122at2"/>
<dbReference type="GO" id="GO:0003700">
    <property type="term" value="F:DNA-binding transcription factor activity"/>
    <property type="evidence" value="ECO:0007669"/>
    <property type="project" value="InterPro"/>
</dbReference>
<dbReference type="SMART" id="SM00345">
    <property type="entry name" value="HTH_GNTR"/>
    <property type="match status" value="1"/>
</dbReference>
<dbReference type="Proteomes" id="UP000199239">
    <property type="component" value="Unassembled WGS sequence"/>
</dbReference>
<gene>
    <name evidence="5" type="ORF">SAMN04488040_0730</name>
</gene>
<keyword evidence="3" id="KW-0804">Transcription</keyword>
<dbReference type="STRING" id="394264.SAMN04488040_0730"/>
<evidence type="ECO:0000259" key="4">
    <source>
        <dbReference type="PROSITE" id="PS50949"/>
    </source>
</evidence>
<organism evidence="5 6">
    <name type="scientific">Sulfitobacter marinus</name>
    <dbReference type="NCBI Taxonomy" id="394264"/>
    <lineage>
        <taxon>Bacteria</taxon>
        <taxon>Pseudomonadati</taxon>
        <taxon>Pseudomonadota</taxon>
        <taxon>Alphaproteobacteria</taxon>
        <taxon>Rhodobacterales</taxon>
        <taxon>Roseobacteraceae</taxon>
        <taxon>Sulfitobacter</taxon>
    </lineage>
</organism>
<keyword evidence="6" id="KW-1185">Reference proteome</keyword>
<dbReference type="Gene3D" id="1.10.10.10">
    <property type="entry name" value="Winged helix-like DNA-binding domain superfamily/Winged helix DNA-binding domain"/>
    <property type="match status" value="1"/>
</dbReference>
<dbReference type="PRINTS" id="PR00033">
    <property type="entry name" value="HTHASNC"/>
</dbReference>
<evidence type="ECO:0000313" key="5">
    <source>
        <dbReference type="EMBL" id="SFS51871.1"/>
    </source>
</evidence>
<dbReference type="EMBL" id="FPAJ01000001">
    <property type="protein sequence ID" value="SFS51871.1"/>
    <property type="molecule type" value="Genomic_DNA"/>
</dbReference>
<evidence type="ECO:0000313" key="6">
    <source>
        <dbReference type="Proteomes" id="UP000199239"/>
    </source>
</evidence>
<evidence type="ECO:0000256" key="2">
    <source>
        <dbReference type="ARBA" id="ARBA00023125"/>
    </source>
</evidence>
<keyword evidence="1" id="KW-0805">Transcription regulation</keyword>
<accession>A0A1I6QHC2</accession>
<dbReference type="SUPFAM" id="SSF46785">
    <property type="entry name" value="Winged helix' DNA-binding domain"/>
    <property type="match status" value="1"/>
</dbReference>
<dbReference type="SUPFAM" id="SSF48008">
    <property type="entry name" value="GntR ligand-binding domain-like"/>
    <property type="match status" value="1"/>
</dbReference>
<dbReference type="PROSITE" id="PS50949">
    <property type="entry name" value="HTH_GNTR"/>
    <property type="match status" value="1"/>
</dbReference>
<dbReference type="InterPro" id="IPR000485">
    <property type="entry name" value="AsnC-type_HTH_dom"/>
</dbReference>
<dbReference type="RefSeq" id="WP_093914949.1">
    <property type="nucleotide sequence ID" value="NZ_FPAJ01000001.1"/>
</dbReference>
<dbReference type="PANTHER" id="PTHR43537">
    <property type="entry name" value="TRANSCRIPTIONAL REGULATOR, GNTR FAMILY"/>
    <property type="match status" value="1"/>
</dbReference>
<dbReference type="CDD" id="cd07377">
    <property type="entry name" value="WHTH_GntR"/>
    <property type="match status" value="1"/>
</dbReference>
<proteinExistence type="predicted"/>
<feature type="domain" description="HTH gntR-type" evidence="4">
    <location>
        <begin position="21"/>
        <end position="88"/>
    </location>
</feature>
<reference evidence="6" key="1">
    <citation type="submission" date="2016-10" db="EMBL/GenBank/DDBJ databases">
        <authorList>
            <person name="Varghese N."/>
            <person name="Submissions S."/>
        </authorList>
    </citation>
    <scope>NUCLEOTIDE SEQUENCE [LARGE SCALE GENOMIC DNA]</scope>
    <source>
        <strain evidence="6">DSM 23422</strain>
    </source>
</reference>
<protein>
    <submittedName>
        <fullName evidence="5">DNA-binding transcriptional regulator, GntR family</fullName>
    </submittedName>
</protein>
<dbReference type="InterPro" id="IPR036388">
    <property type="entry name" value="WH-like_DNA-bd_sf"/>
</dbReference>
<dbReference type="SMART" id="SM00895">
    <property type="entry name" value="FCD"/>
    <property type="match status" value="1"/>
</dbReference>